<accession>A0ABQ7II94</accession>
<evidence type="ECO:0000313" key="2">
    <source>
        <dbReference type="Proteomes" id="UP000783213"/>
    </source>
</evidence>
<keyword evidence="2" id="KW-1185">Reference proteome</keyword>
<dbReference type="SUPFAM" id="SSF141571">
    <property type="entry name" value="Pentapeptide repeat-like"/>
    <property type="match status" value="1"/>
</dbReference>
<reference evidence="1 2" key="1">
    <citation type="journal article" date="2020" name="Genome Biol. Evol.">
        <title>Comparative genomics of Sclerotiniaceae.</title>
        <authorList>
            <person name="Valero Jimenez C.A."/>
            <person name="Steentjes M."/>
            <person name="Scholten O.E."/>
            <person name="Van Kan J.A.L."/>
        </authorList>
    </citation>
    <scope>NUCLEOTIDE SEQUENCE [LARGE SCALE GENOMIC DNA]</scope>
    <source>
        <strain evidence="1 2">B1</strain>
    </source>
</reference>
<dbReference type="EMBL" id="RCSX01000016">
    <property type="protein sequence ID" value="KAF7925090.1"/>
    <property type="molecule type" value="Genomic_DNA"/>
</dbReference>
<evidence type="ECO:0000313" key="1">
    <source>
        <dbReference type="EMBL" id="KAF7925090.1"/>
    </source>
</evidence>
<proteinExistence type="predicted"/>
<name>A0ABQ7II94_9HELO</name>
<gene>
    <name evidence="1" type="ORF">EAE98_007178</name>
</gene>
<dbReference type="Proteomes" id="UP000783213">
    <property type="component" value="Unassembled WGS sequence"/>
</dbReference>
<protein>
    <submittedName>
        <fullName evidence="1">Uncharacterized protein</fullName>
    </submittedName>
</protein>
<dbReference type="GeneID" id="62233952"/>
<dbReference type="RefSeq" id="XP_038808943.1">
    <property type="nucleotide sequence ID" value="XM_038954801.1"/>
</dbReference>
<organism evidence="1 2">
    <name type="scientific">Botrytis deweyae</name>
    <dbReference type="NCBI Taxonomy" id="2478750"/>
    <lineage>
        <taxon>Eukaryota</taxon>
        <taxon>Fungi</taxon>
        <taxon>Dikarya</taxon>
        <taxon>Ascomycota</taxon>
        <taxon>Pezizomycotina</taxon>
        <taxon>Leotiomycetes</taxon>
        <taxon>Helotiales</taxon>
        <taxon>Sclerotiniaceae</taxon>
        <taxon>Botrytis</taxon>
    </lineage>
</organism>
<sequence>MSAHTLSQGLAVFEHASISMQELLQPVPLNKCESAKKRVQFLAHIMDEFALSNLEDSPVIRTLHASVDAAFHKAEEDYRTATLQCDEVLRSNDILNKTITFLENQKSLFRKAFEDVPVSQYAVGQSADPSVVDVQESSNVEIEAVADLAATHLPAADLPHTNMTTTHLLAINLSSIDIATTHLPIANLSISDMTTIDLPAADLFITDITTTDLLAADLPITNMAVTDSPAADKPNAFLLKMFGERRHSNNPTIDRLVPTLIRASKSGGAITHGDPHKPVAAGEVDPSTWLVPESTGPSPWPDVSMQVNQTLTYSPHIFSPITVMRPFAPRPTIPPKILKSKAYHKVLKLLENIGMEFPTEFDQMTSEQFTMIKDTLNAAYKATATDCSEVCPSVLSGAICYHQNCEYKYTEACPLAPNCSNLDCPRTHLPAPCPCDWNKASPEHLATVPHVTVRESLNEARVIAWKLHLLDLCGV</sequence>
<comment type="caution">
    <text evidence="1">The sequence shown here is derived from an EMBL/GenBank/DDBJ whole genome shotgun (WGS) entry which is preliminary data.</text>
</comment>